<evidence type="ECO:0000313" key="3">
    <source>
        <dbReference type="EMBL" id="PYI23451.1"/>
    </source>
</evidence>
<evidence type="ECO:0000256" key="1">
    <source>
        <dbReference type="RuleBase" id="RU363097"/>
    </source>
</evidence>
<dbReference type="GO" id="GO:0102965">
    <property type="term" value="F:alcohol-forming long-chain fatty acyl-CoA reductase activity"/>
    <property type="evidence" value="ECO:0007669"/>
    <property type="project" value="UniProtKB-EC"/>
</dbReference>
<dbReference type="PANTHER" id="PTHR11011:SF45">
    <property type="entry name" value="FATTY ACYL-COA REDUCTASE CG8306-RELATED"/>
    <property type="match status" value="1"/>
</dbReference>
<dbReference type="EC" id="1.2.1.84" evidence="1"/>
<reference evidence="3 4" key="1">
    <citation type="submission" date="2018-02" db="EMBL/GenBank/DDBJ databases">
        <title>The genomes of Aspergillus section Nigri reveals drivers in fungal speciation.</title>
        <authorList>
            <consortium name="DOE Joint Genome Institute"/>
            <person name="Vesth T.C."/>
            <person name="Nybo J."/>
            <person name="Theobald S."/>
            <person name="Brandl J."/>
            <person name="Frisvad J.C."/>
            <person name="Nielsen K.F."/>
            <person name="Lyhne E.K."/>
            <person name="Kogle M.E."/>
            <person name="Kuo A."/>
            <person name="Riley R."/>
            <person name="Clum A."/>
            <person name="Nolan M."/>
            <person name="Lipzen A."/>
            <person name="Salamov A."/>
            <person name="Henrissat B."/>
            <person name="Wiebenga A."/>
            <person name="De vries R.P."/>
            <person name="Grigoriev I.V."/>
            <person name="Mortensen U.H."/>
            <person name="Andersen M.R."/>
            <person name="Baker S.E."/>
        </authorList>
    </citation>
    <scope>NUCLEOTIDE SEQUENCE [LARGE SCALE GENOMIC DNA]</scope>
    <source>
        <strain evidence="3 4">CBS 115571</strain>
    </source>
</reference>
<proteinExistence type="inferred from homology"/>
<dbReference type="Gene3D" id="3.40.50.720">
    <property type="entry name" value="NAD(P)-binding Rossmann-like Domain"/>
    <property type="match status" value="1"/>
</dbReference>
<dbReference type="OMA" id="CNEIPVD"/>
<dbReference type="AlphaFoldDB" id="A0A2V5HI09"/>
<dbReference type="Pfam" id="PF07993">
    <property type="entry name" value="NAD_binding_4"/>
    <property type="match status" value="1"/>
</dbReference>
<dbReference type="GO" id="GO:0080019">
    <property type="term" value="F:alcohol-forming very long-chain fatty acyl-CoA reductase activity"/>
    <property type="evidence" value="ECO:0007669"/>
    <property type="project" value="InterPro"/>
</dbReference>
<feature type="domain" description="Thioester reductase (TE)" evidence="2">
    <location>
        <begin position="19"/>
        <end position="287"/>
    </location>
</feature>
<keyword evidence="1" id="KW-1133">Transmembrane helix</keyword>
<keyword evidence="1" id="KW-0560">Oxidoreductase</keyword>
<evidence type="ECO:0000313" key="4">
    <source>
        <dbReference type="Proteomes" id="UP000249829"/>
    </source>
</evidence>
<dbReference type="InterPro" id="IPR013120">
    <property type="entry name" value="FAR_NAD-bd"/>
</dbReference>
<keyword evidence="4" id="KW-1185">Reference proteome</keyword>
<keyword evidence="1" id="KW-0472">Membrane</keyword>
<accession>A0A2V5HI09</accession>
<name>A0A2V5HI09_ASPV1</name>
<gene>
    <name evidence="3" type="ORF">BO99DRAFT_470537</name>
</gene>
<dbReference type="GO" id="GO:0035336">
    <property type="term" value="P:long-chain fatty-acyl-CoA metabolic process"/>
    <property type="evidence" value="ECO:0007669"/>
    <property type="project" value="TreeGrafter"/>
</dbReference>
<dbReference type="InterPro" id="IPR026055">
    <property type="entry name" value="FAR"/>
</dbReference>
<dbReference type="SUPFAM" id="SSF51735">
    <property type="entry name" value="NAD(P)-binding Rossmann-fold domains"/>
    <property type="match status" value="1"/>
</dbReference>
<keyword evidence="1" id="KW-0444">Lipid biosynthesis</keyword>
<comment type="function">
    <text evidence="1">Catalyzes the reduction of fatty acyl-CoA to fatty alcohols.</text>
</comment>
<dbReference type="STRING" id="1450538.A0A2V5HI09"/>
<comment type="catalytic activity">
    <reaction evidence="1">
        <text>a long-chain fatty acyl-CoA + 2 NADPH + 2 H(+) = a long-chain primary fatty alcohol + 2 NADP(+) + CoA</text>
        <dbReference type="Rhea" id="RHEA:52716"/>
        <dbReference type="ChEBI" id="CHEBI:15378"/>
        <dbReference type="ChEBI" id="CHEBI:57287"/>
        <dbReference type="ChEBI" id="CHEBI:57783"/>
        <dbReference type="ChEBI" id="CHEBI:58349"/>
        <dbReference type="ChEBI" id="CHEBI:77396"/>
        <dbReference type="ChEBI" id="CHEBI:83139"/>
        <dbReference type="EC" id="1.2.1.84"/>
    </reaction>
</comment>
<protein>
    <recommendedName>
        <fullName evidence="1">Fatty acyl-CoA reductase</fullName>
        <ecNumber evidence="1">1.2.1.84</ecNumber>
    </recommendedName>
</protein>
<keyword evidence="1" id="KW-0443">Lipid metabolism</keyword>
<dbReference type="PANTHER" id="PTHR11011">
    <property type="entry name" value="MALE STERILITY PROTEIN 2-RELATED"/>
    <property type="match status" value="1"/>
</dbReference>
<dbReference type="GO" id="GO:0005777">
    <property type="term" value="C:peroxisome"/>
    <property type="evidence" value="ECO:0007669"/>
    <property type="project" value="TreeGrafter"/>
</dbReference>
<comment type="similarity">
    <text evidence="1">Belongs to the fatty acyl-CoA reductase family.</text>
</comment>
<keyword evidence="1" id="KW-0812">Transmembrane</keyword>
<feature type="transmembrane region" description="Helical" evidence="1">
    <location>
        <begin position="15"/>
        <end position="33"/>
    </location>
</feature>
<dbReference type="PROSITE" id="PS51257">
    <property type="entry name" value="PROKAR_LIPOPROTEIN"/>
    <property type="match status" value="1"/>
</dbReference>
<keyword evidence="1" id="KW-0521">NADP</keyword>
<dbReference type="InterPro" id="IPR036291">
    <property type="entry name" value="NAD(P)-bd_dom_sf"/>
</dbReference>
<dbReference type="Proteomes" id="UP000249829">
    <property type="component" value="Unassembled WGS sequence"/>
</dbReference>
<sequence length="411" mass="46074">MDHPVRPESWYQDHVILLIGGTGTLGGCLLYKLSVILPTKKIIVLCRKSVQHAVDKIEQSMPEQSGPILDSQRVEFIVGDTSRADLGLRSGELKRLREEVTVVIHCAANVSLQQELRASVAQHCVSHILFLDLLAGFHRLQALLYLSTAYVNSFLPAGRICETVYEIPDCDPPLQDVAREIKLILETGTSPYASKFAAPYTYAKYLAERLTLERKAQYAVLIVRPSQIGPAIAQPFPYYGFNMTIPMHSYFKYLLGSTEHIIKRLITQTENIRDVCDEVPVDLVANICLLHLALGTQGIVHAASALYVSYTSADIVDLFRTYVPPASRMAICNYASERASAHAEFFFRMLTTLARNWTYDCSRSEGLRNLHGPLRLGLEKHDPDRFVQVRIQRVAQQWLETLKSSQGLGTA</sequence>
<dbReference type="EMBL" id="KZ825105">
    <property type="protein sequence ID" value="PYI23451.1"/>
    <property type="molecule type" value="Genomic_DNA"/>
</dbReference>
<evidence type="ECO:0000259" key="2">
    <source>
        <dbReference type="Pfam" id="PF07993"/>
    </source>
</evidence>
<organism evidence="3 4">
    <name type="scientific">Aspergillus violaceofuscus (strain CBS 115571)</name>
    <dbReference type="NCBI Taxonomy" id="1450538"/>
    <lineage>
        <taxon>Eukaryota</taxon>
        <taxon>Fungi</taxon>
        <taxon>Dikarya</taxon>
        <taxon>Ascomycota</taxon>
        <taxon>Pezizomycotina</taxon>
        <taxon>Eurotiomycetes</taxon>
        <taxon>Eurotiomycetidae</taxon>
        <taxon>Eurotiales</taxon>
        <taxon>Aspergillaceae</taxon>
        <taxon>Aspergillus</taxon>
    </lineage>
</organism>